<protein>
    <submittedName>
        <fullName evidence="5">Uncharacterized protein</fullName>
    </submittedName>
</protein>
<feature type="domain" description="AMP-dependent synthetase/ligase" evidence="2">
    <location>
        <begin position="50"/>
        <end position="377"/>
    </location>
</feature>
<dbReference type="InterPro" id="IPR042099">
    <property type="entry name" value="ANL_N_sf"/>
</dbReference>
<evidence type="ECO:0000256" key="1">
    <source>
        <dbReference type="SAM" id="MobiDB-lite"/>
    </source>
</evidence>
<keyword evidence="6" id="KW-1185">Reference proteome</keyword>
<gene>
    <name evidence="5" type="ORF">WJX73_010119</name>
</gene>
<evidence type="ECO:0000259" key="4">
    <source>
        <dbReference type="Pfam" id="PF13360"/>
    </source>
</evidence>
<proteinExistence type="predicted"/>
<dbReference type="PANTHER" id="PTHR44394">
    <property type="entry name" value="BETA-ALANINE-ACTIVATING ENZYME"/>
    <property type="match status" value="1"/>
</dbReference>
<dbReference type="InterPro" id="IPR025110">
    <property type="entry name" value="AMP-bd_C"/>
</dbReference>
<feature type="domain" description="Pyrrolo-quinoline quinone repeat" evidence="4">
    <location>
        <begin position="730"/>
        <end position="839"/>
    </location>
</feature>
<evidence type="ECO:0000313" key="6">
    <source>
        <dbReference type="Proteomes" id="UP001465755"/>
    </source>
</evidence>
<dbReference type="AlphaFoldDB" id="A0AAW1NWP0"/>
<dbReference type="Proteomes" id="UP001465755">
    <property type="component" value="Unassembled WGS sequence"/>
</dbReference>
<evidence type="ECO:0000313" key="5">
    <source>
        <dbReference type="EMBL" id="KAK9798616.1"/>
    </source>
</evidence>
<dbReference type="Gene3D" id="2.40.10.480">
    <property type="match status" value="1"/>
</dbReference>
<dbReference type="EMBL" id="JALJOQ010000096">
    <property type="protein sequence ID" value="KAK9798616.1"/>
    <property type="molecule type" value="Genomic_DNA"/>
</dbReference>
<dbReference type="InterPro" id="IPR011047">
    <property type="entry name" value="Quinoprotein_ADH-like_sf"/>
</dbReference>
<evidence type="ECO:0000259" key="2">
    <source>
        <dbReference type="Pfam" id="PF00501"/>
    </source>
</evidence>
<accession>A0AAW1NWP0</accession>
<dbReference type="InterPro" id="IPR045851">
    <property type="entry name" value="AMP-bd_C_sf"/>
</dbReference>
<dbReference type="Pfam" id="PF00501">
    <property type="entry name" value="AMP-binding"/>
    <property type="match status" value="1"/>
</dbReference>
<dbReference type="SMART" id="SM00564">
    <property type="entry name" value="PQQ"/>
    <property type="match status" value="2"/>
</dbReference>
<dbReference type="Pfam" id="PF13193">
    <property type="entry name" value="AMP-binding_C"/>
    <property type="match status" value="1"/>
</dbReference>
<dbReference type="InterPro" id="IPR015943">
    <property type="entry name" value="WD40/YVTN_repeat-like_dom_sf"/>
</dbReference>
<evidence type="ECO:0000259" key="3">
    <source>
        <dbReference type="Pfam" id="PF13193"/>
    </source>
</evidence>
<reference evidence="5 6" key="1">
    <citation type="journal article" date="2024" name="Nat. Commun.">
        <title>Phylogenomics reveals the evolutionary origins of lichenization in chlorophyte algae.</title>
        <authorList>
            <person name="Puginier C."/>
            <person name="Libourel C."/>
            <person name="Otte J."/>
            <person name="Skaloud P."/>
            <person name="Haon M."/>
            <person name="Grisel S."/>
            <person name="Petersen M."/>
            <person name="Berrin J.G."/>
            <person name="Delaux P.M."/>
            <person name="Dal Grande F."/>
            <person name="Keller J."/>
        </authorList>
    </citation>
    <scope>NUCLEOTIDE SEQUENCE [LARGE SCALE GENOMIC DNA]</scope>
    <source>
        <strain evidence="5 6">SAG 2036</strain>
    </source>
</reference>
<dbReference type="Pfam" id="PF13360">
    <property type="entry name" value="PQQ_2"/>
    <property type="match status" value="2"/>
</dbReference>
<dbReference type="Gene3D" id="3.40.50.12780">
    <property type="entry name" value="N-terminal domain of ligase-like"/>
    <property type="match status" value="1"/>
</dbReference>
<feature type="domain" description="AMP-binding enzyme C-terminal" evidence="3">
    <location>
        <begin position="453"/>
        <end position="531"/>
    </location>
</feature>
<dbReference type="InterPro" id="IPR052091">
    <property type="entry name" value="Beta-ala_Activ/Resist"/>
</dbReference>
<sequence length="944" mass="99877">MNRLPDSVKVLDLGYADTSSCNRSQLACQIASLRQLVHSFAAQTHRSSLQSVAVLAQQSSEYLCAVFGVLAAGHAFLPLDPRWPPSRLQQAITAAEPWLILYTQRNGMLTSQISDRVHCTMISRADCGGASNSQTTSERGLEALPLPRGRAYLMSTSGSTSAGPYIVEAPWQGVSNRCEWMQRMYPLTSHDRVAFSTSPCFVDSIWQTFGPVLAGACVVIIPQDISSDASKLTQALIEHQVTHLTAVPRIWHALLPHLKAAGDAVKLKTAVSSGDALPVPLLQEMCQALPGTCILNLYGATETAADSTCLDASAWLSHAQPQGPRQLTPAGFPIDKTAVVVLRHEQSPAEGCTWEVAERAEVGEVAILGAGLALGYYRDAAATAKAFALLPAELLHRTEASIALGQGYEIGQEAMRAFRTGDLGYLDAGGMLHVLGRKDLQAKIDGVRVNIAEVEAVLQQHEAVSLAACVCWRHPQRPGGVLTAYVQLAVPVEAATVRAELQQHCRLHLEPGAVPSDVIALDAVPLSSGGKDAGLEPAHDVFTRGCDSMTAAEMARQLGIDVRLIYAFPTARMLARHLSGTSMPRPNPMKGGSILLSGGRSMWCPPLQQQGEDGSAPRPDAQPPAKRARTQYAANAQPPMPESAAEQGPDQAAFVEVSSSKPCREARHFWRTRLRDCVDAPPVVLWQPHPATHSHAAGCMAPASSQADSGGEMAPPALDGMLKSGICYAYACSHGGDVVCVNVASGGTVWRTALDERADVGMAIFRNLQALAVACSSGRVQILDLSSGSVLHTWDAQAGIRAAPAVDPWSGFMWIGTHAGNVHLLSPSGSCVQSTAVGAAVSAPVVFHAQSHSAYVVTLSGSVVALSCSLQTPVAEAMEPTSMLQAQCGMEVDITWRHAAPAAIFSTPAVADASLLCAAVDSSVFALSLATGSLQWQRQARCVP</sequence>
<dbReference type="PANTHER" id="PTHR44394:SF1">
    <property type="entry name" value="BETA-ALANINE-ACTIVATING ENZYME"/>
    <property type="match status" value="1"/>
</dbReference>
<dbReference type="Gene3D" id="2.130.10.10">
    <property type="entry name" value="YVTN repeat-like/Quinoprotein amine dehydrogenase"/>
    <property type="match status" value="1"/>
</dbReference>
<dbReference type="SUPFAM" id="SSF50998">
    <property type="entry name" value="Quinoprotein alcohol dehydrogenase-like"/>
    <property type="match status" value="1"/>
</dbReference>
<dbReference type="InterPro" id="IPR002372">
    <property type="entry name" value="PQQ_rpt_dom"/>
</dbReference>
<comment type="caution">
    <text evidence="5">The sequence shown here is derived from an EMBL/GenBank/DDBJ whole genome shotgun (WGS) entry which is preliminary data.</text>
</comment>
<dbReference type="InterPro" id="IPR018391">
    <property type="entry name" value="PQQ_b-propeller_rpt"/>
</dbReference>
<dbReference type="GO" id="GO:0043041">
    <property type="term" value="P:amino acid activation for nonribosomal peptide biosynthetic process"/>
    <property type="evidence" value="ECO:0007669"/>
    <property type="project" value="TreeGrafter"/>
</dbReference>
<dbReference type="Gene3D" id="3.30.300.30">
    <property type="match status" value="1"/>
</dbReference>
<dbReference type="SUPFAM" id="SSF56801">
    <property type="entry name" value="Acetyl-CoA synthetase-like"/>
    <property type="match status" value="1"/>
</dbReference>
<feature type="domain" description="Pyrrolo-quinoline quinone repeat" evidence="4">
    <location>
        <begin position="894"/>
        <end position="940"/>
    </location>
</feature>
<organism evidence="5 6">
    <name type="scientific">Symbiochloris irregularis</name>
    <dbReference type="NCBI Taxonomy" id="706552"/>
    <lineage>
        <taxon>Eukaryota</taxon>
        <taxon>Viridiplantae</taxon>
        <taxon>Chlorophyta</taxon>
        <taxon>core chlorophytes</taxon>
        <taxon>Trebouxiophyceae</taxon>
        <taxon>Trebouxiales</taxon>
        <taxon>Trebouxiaceae</taxon>
        <taxon>Symbiochloris</taxon>
    </lineage>
</organism>
<feature type="region of interest" description="Disordered" evidence="1">
    <location>
        <begin position="601"/>
        <end position="652"/>
    </location>
</feature>
<name>A0AAW1NWP0_9CHLO</name>
<dbReference type="InterPro" id="IPR000873">
    <property type="entry name" value="AMP-dep_synth/lig_dom"/>
</dbReference>